<dbReference type="InterPro" id="IPR025857">
    <property type="entry name" value="MacB_PCD"/>
</dbReference>
<feature type="domain" description="MacB-like periplasmic core" evidence="9">
    <location>
        <begin position="20"/>
        <end position="245"/>
    </location>
</feature>
<evidence type="ECO:0000256" key="4">
    <source>
        <dbReference type="ARBA" id="ARBA00022989"/>
    </source>
</evidence>
<dbReference type="Pfam" id="PF12704">
    <property type="entry name" value="MacB_PCD"/>
    <property type="match status" value="1"/>
</dbReference>
<evidence type="ECO:0000256" key="5">
    <source>
        <dbReference type="ARBA" id="ARBA00023136"/>
    </source>
</evidence>
<comment type="similarity">
    <text evidence="6">Belongs to the ABC-4 integral membrane protein family.</text>
</comment>
<dbReference type="OrthoDB" id="9770036at2"/>
<evidence type="ECO:0000313" key="10">
    <source>
        <dbReference type="EMBL" id="TFU02951.1"/>
    </source>
</evidence>
<evidence type="ECO:0000313" key="11">
    <source>
        <dbReference type="Proteomes" id="UP000297737"/>
    </source>
</evidence>
<gene>
    <name evidence="10" type="ORF">EUV02_07005</name>
</gene>
<evidence type="ECO:0000256" key="3">
    <source>
        <dbReference type="ARBA" id="ARBA00022692"/>
    </source>
</evidence>
<feature type="transmembrane region" description="Helical" evidence="7">
    <location>
        <begin position="21"/>
        <end position="44"/>
    </location>
</feature>
<comment type="caution">
    <text evidence="10">The sequence shown here is derived from an EMBL/GenBank/DDBJ whole genome shotgun (WGS) entry which is preliminary data.</text>
</comment>
<evidence type="ECO:0000256" key="2">
    <source>
        <dbReference type="ARBA" id="ARBA00022475"/>
    </source>
</evidence>
<feature type="transmembrane region" description="Helical" evidence="7">
    <location>
        <begin position="369"/>
        <end position="389"/>
    </location>
</feature>
<dbReference type="GO" id="GO:0005886">
    <property type="term" value="C:plasma membrane"/>
    <property type="evidence" value="ECO:0007669"/>
    <property type="project" value="UniProtKB-SubCell"/>
</dbReference>
<dbReference type="PANTHER" id="PTHR30572:SF4">
    <property type="entry name" value="ABC TRANSPORTER PERMEASE YTRF"/>
    <property type="match status" value="1"/>
</dbReference>
<feature type="transmembrane region" description="Helical" evidence="7">
    <location>
        <begin position="282"/>
        <end position="308"/>
    </location>
</feature>
<keyword evidence="11" id="KW-1185">Reference proteome</keyword>
<dbReference type="Pfam" id="PF02687">
    <property type="entry name" value="FtsX"/>
    <property type="match status" value="1"/>
</dbReference>
<feature type="transmembrane region" description="Helical" evidence="7">
    <location>
        <begin position="329"/>
        <end position="357"/>
    </location>
</feature>
<feature type="domain" description="ABC3 transporter permease C-terminal" evidence="8">
    <location>
        <begin position="287"/>
        <end position="399"/>
    </location>
</feature>
<keyword evidence="3 7" id="KW-0812">Transmembrane</keyword>
<accession>A0A4Y9EMC1</accession>
<comment type="subcellular location">
    <subcellularLocation>
        <location evidence="1">Cell membrane</location>
        <topology evidence="1">Multi-pass membrane protein</topology>
    </subcellularLocation>
</comment>
<proteinExistence type="inferred from homology"/>
<dbReference type="AlphaFoldDB" id="A0A4Y9EMC1"/>
<dbReference type="GO" id="GO:0022857">
    <property type="term" value="F:transmembrane transporter activity"/>
    <property type="evidence" value="ECO:0007669"/>
    <property type="project" value="TreeGrafter"/>
</dbReference>
<dbReference type="InterPro" id="IPR050250">
    <property type="entry name" value="Macrolide_Exporter_MacB"/>
</dbReference>
<evidence type="ECO:0000259" key="8">
    <source>
        <dbReference type="Pfam" id="PF02687"/>
    </source>
</evidence>
<sequence length="405" mass="41876">MLGSMLAEAWSALLANRLRSSLTMLGMIIGVAAVILMLAIGGGVQKQVSDSIAGLGSNMLIVTAGSSRSGGFMGGAGSGASLRLEDADAIAALPDVLAVAPSANIPAQVVAGPSNWATQVTGSVPAWFAVQEWRPADGRTFSDMEERAAARVALIGQTVADNLFGANDPIGQQVRIKGVSFTVIGVMAPRGQGFGGMDRDDMIIVPLTTASRQLQGNNFRRSIRTISVSVDSAEVLDKVDADITTLLRRKHKIKTGDPDDFSVNNLTAVTDTMSSVTASISLLLAAIGSISLVVGGIGIMNIMLVSVTERTREIGIRMAIGASRRAVRLQFLLEALMLSLLGCSIGVAVGAGLSMLAGNAIGFDTSVTASAVVIAFLVSASIGIFFGWYPANQAAKLSPIEALRS</sequence>
<evidence type="ECO:0000256" key="7">
    <source>
        <dbReference type="SAM" id="Phobius"/>
    </source>
</evidence>
<dbReference type="EMBL" id="SIHO01000002">
    <property type="protein sequence ID" value="TFU02951.1"/>
    <property type="molecule type" value="Genomic_DNA"/>
</dbReference>
<dbReference type="PANTHER" id="PTHR30572">
    <property type="entry name" value="MEMBRANE COMPONENT OF TRANSPORTER-RELATED"/>
    <property type="match status" value="1"/>
</dbReference>
<evidence type="ECO:0000256" key="1">
    <source>
        <dbReference type="ARBA" id="ARBA00004651"/>
    </source>
</evidence>
<evidence type="ECO:0000259" key="9">
    <source>
        <dbReference type="Pfam" id="PF12704"/>
    </source>
</evidence>
<dbReference type="Proteomes" id="UP000297737">
    <property type="component" value="Unassembled WGS sequence"/>
</dbReference>
<keyword evidence="4 7" id="KW-1133">Transmembrane helix</keyword>
<name>A0A4Y9EMC1_9SPHN</name>
<keyword evidence="5 7" id="KW-0472">Membrane</keyword>
<protein>
    <submittedName>
        <fullName evidence="10">FtsX-like permease family protein</fullName>
    </submittedName>
</protein>
<dbReference type="RefSeq" id="WP_135245543.1">
    <property type="nucleotide sequence ID" value="NZ_SIHO01000002.1"/>
</dbReference>
<organism evidence="10 11">
    <name type="scientific">Glacieibacterium arshaanense</name>
    <dbReference type="NCBI Taxonomy" id="2511025"/>
    <lineage>
        <taxon>Bacteria</taxon>
        <taxon>Pseudomonadati</taxon>
        <taxon>Pseudomonadota</taxon>
        <taxon>Alphaproteobacteria</taxon>
        <taxon>Sphingomonadales</taxon>
        <taxon>Sphingosinicellaceae</taxon>
        <taxon>Glacieibacterium</taxon>
    </lineage>
</organism>
<keyword evidence="2" id="KW-1003">Cell membrane</keyword>
<dbReference type="InterPro" id="IPR003838">
    <property type="entry name" value="ABC3_permease_C"/>
</dbReference>
<reference evidence="10 11" key="1">
    <citation type="submission" date="2019-02" db="EMBL/GenBank/DDBJ databases">
        <title>Polymorphobacter sp. isolated from the lake at the Tibet of China.</title>
        <authorList>
            <person name="Li A."/>
        </authorList>
    </citation>
    <scope>NUCLEOTIDE SEQUENCE [LARGE SCALE GENOMIC DNA]</scope>
    <source>
        <strain evidence="10 11">DJ1R-1</strain>
    </source>
</reference>
<evidence type="ECO:0000256" key="6">
    <source>
        <dbReference type="ARBA" id="ARBA00038076"/>
    </source>
</evidence>